<gene>
    <name evidence="2" type="ORF">SK128_009769</name>
</gene>
<accession>A0AAN8WUM0</accession>
<reference evidence="2 3" key="1">
    <citation type="submission" date="2023-11" db="EMBL/GenBank/DDBJ databases">
        <title>Halocaridina rubra genome assembly.</title>
        <authorList>
            <person name="Smith C."/>
        </authorList>
    </citation>
    <scope>NUCLEOTIDE SEQUENCE [LARGE SCALE GENOMIC DNA]</scope>
    <source>
        <strain evidence="2">EP-1</strain>
        <tissue evidence="2">Whole</tissue>
    </source>
</reference>
<keyword evidence="3" id="KW-1185">Reference proteome</keyword>
<feature type="region of interest" description="Disordered" evidence="1">
    <location>
        <begin position="52"/>
        <end position="108"/>
    </location>
</feature>
<evidence type="ECO:0000313" key="3">
    <source>
        <dbReference type="Proteomes" id="UP001381693"/>
    </source>
</evidence>
<comment type="caution">
    <text evidence="2">The sequence shown here is derived from an EMBL/GenBank/DDBJ whole genome shotgun (WGS) entry which is preliminary data.</text>
</comment>
<feature type="compositionally biased region" description="Basic and acidic residues" evidence="1">
    <location>
        <begin position="57"/>
        <end position="68"/>
    </location>
</feature>
<proteinExistence type="predicted"/>
<dbReference type="AlphaFoldDB" id="A0AAN8WUM0"/>
<sequence>MNTSYKNLISLSLSLRPFDAALSPDDSITTGFSPTYRGKALYSDPGVTAVLRGPLSRRQERDAYDKRSFKASPNIKRKDTTADNNKGGGKDTFIKGIGGGGDGWEAIV</sequence>
<protein>
    <submittedName>
        <fullName evidence="2">Uncharacterized protein</fullName>
    </submittedName>
</protein>
<evidence type="ECO:0000256" key="1">
    <source>
        <dbReference type="SAM" id="MobiDB-lite"/>
    </source>
</evidence>
<organism evidence="2 3">
    <name type="scientific">Halocaridina rubra</name>
    <name type="common">Hawaiian red shrimp</name>
    <dbReference type="NCBI Taxonomy" id="373956"/>
    <lineage>
        <taxon>Eukaryota</taxon>
        <taxon>Metazoa</taxon>
        <taxon>Ecdysozoa</taxon>
        <taxon>Arthropoda</taxon>
        <taxon>Crustacea</taxon>
        <taxon>Multicrustacea</taxon>
        <taxon>Malacostraca</taxon>
        <taxon>Eumalacostraca</taxon>
        <taxon>Eucarida</taxon>
        <taxon>Decapoda</taxon>
        <taxon>Pleocyemata</taxon>
        <taxon>Caridea</taxon>
        <taxon>Atyoidea</taxon>
        <taxon>Atyidae</taxon>
        <taxon>Halocaridina</taxon>
    </lineage>
</organism>
<evidence type="ECO:0000313" key="2">
    <source>
        <dbReference type="EMBL" id="KAK7066575.1"/>
    </source>
</evidence>
<dbReference type="EMBL" id="JAXCGZ010019126">
    <property type="protein sequence ID" value="KAK7066575.1"/>
    <property type="molecule type" value="Genomic_DNA"/>
</dbReference>
<name>A0AAN8WUM0_HALRR</name>
<dbReference type="Proteomes" id="UP001381693">
    <property type="component" value="Unassembled WGS sequence"/>
</dbReference>
<feature type="compositionally biased region" description="Gly residues" evidence="1">
    <location>
        <begin position="96"/>
        <end position="108"/>
    </location>
</feature>